<name>A0ABP6X1Z3_9ACTN</name>
<evidence type="ECO:0000313" key="3">
    <source>
        <dbReference type="EMBL" id="GAA3559704.1"/>
    </source>
</evidence>
<dbReference type="RefSeq" id="WP_344841035.1">
    <property type="nucleotide sequence ID" value="NZ_BAABAA010000003.1"/>
</dbReference>
<dbReference type="Proteomes" id="UP001501222">
    <property type="component" value="Unassembled WGS sequence"/>
</dbReference>
<accession>A0ABP6X1Z3</accession>
<comment type="caution">
    <text evidence="3">The sequence shown here is derived from an EMBL/GenBank/DDBJ whole genome shotgun (WGS) entry which is preliminary data.</text>
</comment>
<evidence type="ECO:0000313" key="4">
    <source>
        <dbReference type="Proteomes" id="UP001501222"/>
    </source>
</evidence>
<evidence type="ECO:0000256" key="2">
    <source>
        <dbReference type="SAM" id="SignalP"/>
    </source>
</evidence>
<protein>
    <submittedName>
        <fullName evidence="3">Uncharacterized protein</fullName>
    </submittedName>
</protein>
<keyword evidence="4" id="KW-1185">Reference proteome</keyword>
<gene>
    <name evidence="3" type="ORF">GCM10022235_29980</name>
</gene>
<reference evidence="4" key="1">
    <citation type="journal article" date="2019" name="Int. J. Syst. Evol. Microbiol.">
        <title>The Global Catalogue of Microorganisms (GCM) 10K type strain sequencing project: providing services to taxonomists for standard genome sequencing and annotation.</title>
        <authorList>
            <consortium name="The Broad Institute Genomics Platform"/>
            <consortium name="The Broad Institute Genome Sequencing Center for Infectious Disease"/>
            <person name="Wu L."/>
            <person name="Ma J."/>
        </authorList>
    </citation>
    <scope>NUCLEOTIDE SEQUENCE [LARGE SCALE GENOMIC DNA]</scope>
    <source>
        <strain evidence="4">JCM 16928</strain>
    </source>
</reference>
<feature type="signal peptide" evidence="2">
    <location>
        <begin position="1"/>
        <end position="31"/>
    </location>
</feature>
<evidence type="ECO:0000256" key="1">
    <source>
        <dbReference type="SAM" id="MobiDB-lite"/>
    </source>
</evidence>
<keyword evidence="2" id="KW-0732">Signal</keyword>
<dbReference type="EMBL" id="BAABAA010000003">
    <property type="protein sequence ID" value="GAA3559704.1"/>
    <property type="molecule type" value="Genomic_DNA"/>
</dbReference>
<organism evidence="3 4">
    <name type="scientific">Kribbella ginsengisoli</name>
    <dbReference type="NCBI Taxonomy" id="363865"/>
    <lineage>
        <taxon>Bacteria</taxon>
        <taxon>Bacillati</taxon>
        <taxon>Actinomycetota</taxon>
        <taxon>Actinomycetes</taxon>
        <taxon>Propionibacteriales</taxon>
        <taxon>Kribbellaceae</taxon>
        <taxon>Kribbella</taxon>
    </lineage>
</organism>
<feature type="chain" id="PRO_5046180346" evidence="2">
    <location>
        <begin position="32"/>
        <end position="347"/>
    </location>
</feature>
<feature type="region of interest" description="Disordered" evidence="1">
    <location>
        <begin position="182"/>
        <end position="207"/>
    </location>
</feature>
<proteinExistence type="predicted"/>
<sequence length="347" mass="37158">MIRQLAALCATTALLAAALPATQSVATPAAAAEPTACAKTVLPLPADTEPGLSMVRSADPSGRYILGHAPRQERAGSQGVLWVDGVPRWLASKPDSESYGYAVVKGGFVLGYSGNQAGTDYWVYSVKTDSYRILQVPEGQQIYTLSGMNARQDIVGSVSDETDPNTTHAFIWPAGGQPRLLRTPRGSQGSSAEDISDEGRIIGRAGNPEDPNSPISYLWESWNSRPIPLRGRHHENVFVWDIEGSRIGGQVGNGIYSTGYIWNTRGALVAQVEDAVADVNSSGDAVTAGDDFIDHYPSILVRSDGTRYTFPEGTMLTHAFNRNAPWTAGGYETNSGYWAAVVYKCGS</sequence>